<evidence type="ECO:0000313" key="2">
    <source>
        <dbReference type="Proteomes" id="UP000292564"/>
    </source>
</evidence>
<reference evidence="1 2" key="1">
    <citation type="submission" date="2019-02" db="EMBL/GenBank/DDBJ databases">
        <title>Sequencing the genomes of 1000 actinobacteria strains.</title>
        <authorList>
            <person name="Klenk H.-P."/>
        </authorList>
    </citation>
    <scope>NUCLEOTIDE SEQUENCE [LARGE SCALE GENOMIC DNA]</scope>
    <source>
        <strain evidence="1 2">DSM 45162</strain>
    </source>
</reference>
<dbReference type="AlphaFoldDB" id="A0A4Q7ZG88"/>
<gene>
    <name evidence="1" type="ORF">EV385_1098</name>
</gene>
<organism evidence="1 2">
    <name type="scientific">Krasilnikovia cinnamomea</name>
    <dbReference type="NCBI Taxonomy" id="349313"/>
    <lineage>
        <taxon>Bacteria</taxon>
        <taxon>Bacillati</taxon>
        <taxon>Actinomycetota</taxon>
        <taxon>Actinomycetes</taxon>
        <taxon>Micromonosporales</taxon>
        <taxon>Micromonosporaceae</taxon>
        <taxon>Krasilnikovia</taxon>
    </lineage>
</organism>
<keyword evidence="2" id="KW-1185">Reference proteome</keyword>
<dbReference type="Proteomes" id="UP000292564">
    <property type="component" value="Unassembled WGS sequence"/>
</dbReference>
<protein>
    <submittedName>
        <fullName evidence="1">Uncharacterized protein</fullName>
    </submittedName>
</protein>
<sequence length="114" mass="11815">MVTMVRKPPGCPDQLSAAEAVQFLTPDLLEFLTDLYGAPASIAQGAVQLLPFGSRAVLLATGLVTIRSDGAGPEQGEILQFSDLAFEVMATAADDEIDEVAAQAAAIVAARLRG</sequence>
<proteinExistence type="predicted"/>
<evidence type="ECO:0000313" key="1">
    <source>
        <dbReference type="EMBL" id="RZU49351.1"/>
    </source>
</evidence>
<dbReference type="EMBL" id="SHKY01000001">
    <property type="protein sequence ID" value="RZU49351.1"/>
    <property type="molecule type" value="Genomic_DNA"/>
</dbReference>
<accession>A0A4Q7ZG88</accession>
<name>A0A4Q7ZG88_9ACTN</name>
<comment type="caution">
    <text evidence="1">The sequence shown here is derived from an EMBL/GenBank/DDBJ whole genome shotgun (WGS) entry which is preliminary data.</text>
</comment>